<proteinExistence type="predicted"/>
<feature type="transmembrane region" description="Helical" evidence="1">
    <location>
        <begin position="183"/>
        <end position="200"/>
    </location>
</feature>
<dbReference type="PANTHER" id="PTHR31303">
    <property type="entry name" value="CTP-DEPENDENT DIACYLGLYCEROL KINASE 1"/>
    <property type="match status" value="1"/>
</dbReference>
<evidence type="ECO:0000313" key="2">
    <source>
        <dbReference type="EMBL" id="OUJ18398.1"/>
    </source>
</evidence>
<feature type="transmembrane region" description="Helical" evidence="1">
    <location>
        <begin position="82"/>
        <end position="103"/>
    </location>
</feature>
<organism evidence="2 3">
    <name type="scientific">Methanonatronarchaeum thermophilum</name>
    <dbReference type="NCBI Taxonomy" id="1927129"/>
    <lineage>
        <taxon>Archaea</taxon>
        <taxon>Methanobacteriati</taxon>
        <taxon>Methanobacteriota</taxon>
        <taxon>Methanonatronarchaeia</taxon>
        <taxon>Methanonatronarchaeales</taxon>
        <taxon>Methanonatronarchaeaceae</taxon>
        <taxon>Methanonatronarchaeum</taxon>
    </lineage>
</organism>
<comment type="caution">
    <text evidence="2">The sequence shown here is derived from an EMBL/GenBank/DDBJ whole genome shotgun (WGS) entry which is preliminary data.</text>
</comment>
<feature type="transmembrane region" description="Helical" evidence="1">
    <location>
        <begin position="142"/>
        <end position="163"/>
    </location>
</feature>
<sequence length="201" mass="21959">MIFEIKRQFIHIVLGFGMVFLLYVGFFEFVGLFFGLGFLGADAGGLLFFFLVGLLVSYGLKKTRIPFLSRLVERFERPEAKVVFPGRGALLGLFGGFLVVFLFPWDVALASIMVLAIGDSVSHVYGRFYGKIRHPFSKDKMVDGNLVGGVLGGFGALLFVGPVPGFVGSVTAMFLEGVDVIEINDNILVPFVAGLIMYLLV</sequence>
<accession>A0A1Y3GAE3</accession>
<feature type="transmembrane region" description="Helical" evidence="1">
    <location>
        <begin position="12"/>
        <end position="37"/>
    </location>
</feature>
<keyword evidence="1" id="KW-0472">Membrane</keyword>
<keyword evidence="2" id="KW-0418">Kinase</keyword>
<gene>
    <name evidence="2" type="ORF">AMET1_1314</name>
</gene>
<feature type="transmembrane region" description="Helical" evidence="1">
    <location>
        <begin position="109"/>
        <end position="130"/>
    </location>
</feature>
<keyword evidence="1" id="KW-1133">Transmembrane helix</keyword>
<evidence type="ECO:0000313" key="3">
    <source>
        <dbReference type="Proteomes" id="UP000195137"/>
    </source>
</evidence>
<keyword evidence="3" id="KW-1185">Reference proteome</keyword>
<dbReference type="PANTHER" id="PTHR31303:SF1">
    <property type="entry name" value="CTP-DEPENDENT DIACYLGLYCEROL KINASE 1"/>
    <property type="match status" value="1"/>
</dbReference>
<evidence type="ECO:0000256" key="1">
    <source>
        <dbReference type="SAM" id="Phobius"/>
    </source>
</evidence>
<dbReference type="Proteomes" id="UP000195137">
    <property type="component" value="Unassembled WGS sequence"/>
</dbReference>
<keyword evidence="1" id="KW-0812">Transmembrane</keyword>
<dbReference type="AlphaFoldDB" id="A0A1Y3GAE3"/>
<reference evidence="2 3" key="1">
    <citation type="submission" date="2016-12" db="EMBL/GenBank/DDBJ databases">
        <title>Discovery of methanogenic haloarchaea.</title>
        <authorList>
            <person name="Sorokin D.Y."/>
            <person name="Makarova K.S."/>
            <person name="Abbas B."/>
            <person name="Ferrer M."/>
            <person name="Golyshin P.N."/>
        </authorList>
    </citation>
    <scope>NUCLEOTIDE SEQUENCE [LARGE SCALE GENOMIC DNA]</scope>
    <source>
        <strain evidence="2">AMET1</strain>
    </source>
</reference>
<feature type="transmembrane region" description="Helical" evidence="1">
    <location>
        <begin position="43"/>
        <end position="61"/>
    </location>
</feature>
<dbReference type="EMBL" id="MRZU01000004">
    <property type="protein sequence ID" value="OUJ18398.1"/>
    <property type="molecule type" value="Genomic_DNA"/>
</dbReference>
<dbReference type="InterPro" id="IPR037997">
    <property type="entry name" value="Dgk1-like"/>
</dbReference>
<dbReference type="GO" id="GO:0004143">
    <property type="term" value="F:ATP-dependent diacylglycerol kinase activity"/>
    <property type="evidence" value="ECO:0007669"/>
    <property type="project" value="InterPro"/>
</dbReference>
<name>A0A1Y3GAE3_9EURY</name>
<dbReference type="RefSeq" id="WP_086637679.1">
    <property type="nucleotide sequence ID" value="NZ_MRZU01000004.1"/>
</dbReference>
<protein>
    <submittedName>
        <fullName evidence="2">Dolichol kinase Sec59</fullName>
    </submittedName>
</protein>
<keyword evidence="2" id="KW-0808">Transferase</keyword>